<evidence type="ECO:0000256" key="6">
    <source>
        <dbReference type="ARBA" id="ARBA00022997"/>
    </source>
</evidence>
<feature type="chain" id="PRO_5019212908" description="D-alanyl-D-alanine dipeptidase" evidence="11">
    <location>
        <begin position="23"/>
        <end position="229"/>
    </location>
</feature>
<evidence type="ECO:0000313" key="13">
    <source>
        <dbReference type="Proteomes" id="UP000282832"/>
    </source>
</evidence>
<feature type="signal peptide" evidence="11">
    <location>
        <begin position="1"/>
        <end position="22"/>
    </location>
</feature>
<comment type="cofactor">
    <cofactor evidence="9">
        <name>Zn(2+)</name>
        <dbReference type="ChEBI" id="CHEBI:29105"/>
    </cofactor>
    <text evidence="9">Binds 1 zinc ion per subunit.</text>
</comment>
<dbReference type="OrthoDB" id="9801430at2"/>
<evidence type="ECO:0000313" key="12">
    <source>
        <dbReference type="EMBL" id="RVU24209.1"/>
    </source>
</evidence>
<keyword evidence="13" id="KW-1185">Reference proteome</keyword>
<dbReference type="PANTHER" id="PTHR43126:SF2">
    <property type="entry name" value="D-ALANYL-D-ALANINE DIPEPTIDASE"/>
    <property type="match status" value="1"/>
</dbReference>
<dbReference type="HAMAP" id="MF_01924">
    <property type="entry name" value="A_A_dipeptidase"/>
    <property type="match status" value="1"/>
</dbReference>
<dbReference type="Proteomes" id="UP000282832">
    <property type="component" value="Unassembled WGS sequence"/>
</dbReference>
<organism evidence="12 13">
    <name type="scientific">Sandaracinomonas limnophila</name>
    <dbReference type="NCBI Taxonomy" id="1862386"/>
    <lineage>
        <taxon>Bacteria</taxon>
        <taxon>Pseudomonadati</taxon>
        <taxon>Bacteroidota</taxon>
        <taxon>Cytophagia</taxon>
        <taxon>Cytophagales</taxon>
        <taxon>Flectobacillaceae</taxon>
        <taxon>Sandaracinomonas</taxon>
    </lineage>
</organism>
<dbReference type="AlphaFoldDB" id="A0A437PPX5"/>
<reference evidence="12 13" key="1">
    <citation type="submission" date="2019-01" db="EMBL/GenBank/DDBJ databases">
        <authorList>
            <person name="Chen W.-M."/>
        </authorList>
    </citation>
    <scope>NUCLEOTIDE SEQUENCE [LARGE SCALE GENOMIC DNA]</scope>
    <source>
        <strain evidence="12 13">FSY-15</strain>
    </source>
</reference>
<keyword evidence="11" id="KW-0732">Signal</keyword>
<dbReference type="GO" id="GO:0008270">
    <property type="term" value="F:zinc ion binding"/>
    <property type="evidence" value="ECO:0007669"/>
    <property type="project" value="UniProtKB-UniRule"/>
</dbReference>
<evidence type="ECO:0000256" key="1">
    <source>
        <dbReference type="ARBA" id="ARBA00001362"/>
    </source>
</evidence>
<dbReference type="PANTHER" id="PTHR43126">
    <property type="entry name" value="D-ALANYL-D-ALANINE DIPEPTIDASE"/>
    <property type="match status" value="1"/>
</dbReference>
<feature type="binding site" evidence="9">
    <location>
        <position position="212"/>
    </location>
    <ligand>
        <name>Zn(2+)</name>
        <dbReference type="ChEBI" id="CHEBI:29105"/>
        <note>catalytic</note>
    </ligand>
</feature>
<dbReference type="InterPro" id="IPR000755">
    <property type="entry name" value="A_A_dipeptidase"/>
</dbReference>
<evidence type="ECO:0000256" key="8">
    <source>
        <dbReference type="ARBA" id="ARBA00023316"/>
    </source>
</evidence>
<comment type="function">
    <text evidence="9 10">Catalyzes hydrolysis of the D-alanyl-D-alanine dipeptide.</text>
</comment>
<dbReference type="EMBL" id="SACY01000004">
    <property type="protein sequence ID" value="RVU24209.1"/>
    <property type="molecule type" value="Genomic_DNA"/>
</dbReference>
<feature type="binding site" evidence="9">
    <location>
        <position position="145"/>
    </location>
    <ligand>
        <name>Zn(2+)</name>
        <dbReference type="ChEBI" id="CHEBI:29105"/>
        <note>catalytic</note>
    </ligand>
</feature>
<protein>
    <recommendedName>
        <fullName evidence="9 10">D-alanyl-D-alanine dipeptidase</fullName>
        <shortName evidence="9 10">D-Ala-D-Ala dipeptidase</shortName>
        <ecNumber evidence="9 10">3.4.13.22</ecNumber>
    </recommendedName>
</protein>
<keyword evidence="5 9" id="KW-0862">Zinc</keyword>
<dbReference type="GO" id="GO:0071555">
    <property type="term" value="P:cell wall organization"/>
    <property type="evidence" value="ECO:0007669"/>
    <property type="project" value="UniProtKB-KW"/>
</dbReference>
<feature type="binding site" evidence="9">
    <location>
        <position position="138"/>
    </location>
    <ligand>
        <name>Zn(2+)</name>
        <dbReference type="ChEBI" id="CHEBI:29105"/>
        <note>catalytic</note>
    </ligand>
</feature>
<proteinExistence type="inferred from homology"/>
<gene>
    <name evidence="12" type="ORF">EOJ36_09830</name>
</gene>
<sequence length="229" mass="26591">MKLMKSILSLFIFSFISQWSLAQKSVCSYEEQMKKQGLVEVQKVLPEVFVQLKYATTDNFMKKNVYGCLTHAYLQKETLEMLGKAQKYLQKTHPGLHFLIYDAARPLAKQWDLWNTLSDMPPKQRSNYVADPAIHSIHNYGSAIDLTLADANQIPLDMGTSFDFFGELAYPKKEQELLNNGKLSERAYQNRLKLRNAMKAGGFMPIEYEWWHFNAFSRQDAKQKFKVVE</sequence>
<keyword evidence="2 9" id="KW-0645">Protease</keyword>
<dbReference type="GO" id="GO:0008237">
    <property type="term" value="F:metallopeptidase activity"/>
    <property type="evidence" value="ECO:0007669"/>
    <property type="project" value="UniProtKB-KW"/>
</dbReference>
<name>A0A437PPX5_9BACT</name>
<evidence type="ECO:0000256" key="2">
    <source>
        <dbReference type="ARBA" id="ARBA00022670"/>
    </source>
</evidence>
<evidence type="ECO:0000256" key="9">
    <source>
        <dbReference type="HAMAP-Rule" id="MF_01924"/>
    </source>
</evidence>
<evidence type="ECO:0000256" key="3">
    <source>
        <dbReference type="ARBA" id="ARBA00022723"/>
    </source>
</evidence>
<feature type="active site" description="Proton donor/acceptor" evidence="9">
    <location>
        <position position="209"/>
    </location>
</feature>
<dbReference type="PIRSF" id="PIRSF026671">
    <property type="entry name" value="AA_dipeptidase"/>
    <property type="match status" value="1"/>
</dbReference>
<evidence type="ECO:0000256" key="5">
    <source>
        <dbReference type="ARBA" id="ARBA00022833"/>
    </source>
</evidence>
<keyword evidence="8 10" id="KW-0961">Cell wall biogenesis/degradation</keyword>
<dbReference type="GO" id="GO:0160237">
    <property type="term" value="F:D-Ala-D-Ala dipeptidase activity"/>
    <property type="evidence" value="ECO:0007669"/>
    <property type="project" value="UniProtKB-EC"/>
</dbReference>
<dbReference type="GO" id="GO:0006508">
    <property type="term" value="P:proteolysis"/>
    <property type="evidence" value="ECO:0007669"/>
    <property type="project" value="UniProtKB-KW"/>
</dbReference>
<keyword evidence="3 9" id="KW-0479">Metal-binding</keyword>
<keyword evidence="4 9" id="KW-0378">Hydrolase</keyword>
<keyword evidence="6 9" id="KW-0224">Dipeptidase</keyword>
<dbReference type="Gene3D" id="3.30.1380.10">
    <property type="match status" value="1"/>
</dbReference>
<comment type="caution">
    <text evidence="12">The sequence shown here is derived from an EMBL/GenBank/DDBJ whole genome shotgun (WGS) entry which is preliminary data.</text>
</comment>
<dbReference type="SUPFAM" id="SSF55166">
    <property type="entry name" value="Hedgehog/DD-peptidase"/>
    <property type="match status" value="1"/>
</dbReference>
<dbReference type="InterPro" id="IPR009045">
    <property type="entry name" value="Zn_M74/Hedgehog-like"/>
</dbReference>
<accession>A0A437PPX5</accession>
<evidence type="ECO:0000256" key="4">
    <source>
        <dbReference type="ARBA" id="ARBA00022801"/>
    </source>
</evidence>
<evidence type="ECO:0000256" key="11">
    <source>
        <dbReference type="SAM" id="SignalP"/>
    </source>
</evidence>
<feature type="site" description="Transition state stabilizer" evidence="9">
    <location>
        <position position="105"/>
    </location>
</feature>
<evidence type="ECO:0000256" key="10">
    <source>
        <dbReference type="PIRNR" id="PIRNR026671"/>
    </source>
</evidence>
<evidence type="ECO:0000256" key="7">
    <source>
        <dbReference type="ARBA" id="ARBA00023049"/>
    </source>
</evidence>
<dbReference type="EC" id="3.4.13.22" evidence="9 10"/>
<comment type="similarity">
    <text evidence="9 10">Belongs to the peptidase M15D family.</text>
</comment>
<comment type="catalytic activity">
    <reaction evidence="1 9 10">
        <text>D-alanyl-D-alanine + H2O = 2 D-alanine</text>
        <dbReference type="Rhea" id="RHEA:20661"/>
        <dbReference type="ChEBI" id="CHEBI:15377"/>
        <dbReference type="ChEBI" id="CHEBI:57416"/>
        <dbReference type="ChEBI" id="CHEBI:57822"/>
        <dbReference type="EC" id="3.4.13.22"/>
    </reaction>
</comment>
<dbReference type="Pfam" id="PF01427">
    <property type="entry name" value="Peptidase_M15"/>
    <property type="match status" value="1"/>
</dbReference>
<keyword evidence="7 9" id="KW-0482">Metalloprotease</keyword>
<dbReference type="CDD" id="cd14840">
    <property type="entry name" value="D-Ala-D-Ala_dipeptidase_Aad"/>
    <property type="match status" value="1"/>
</dbReference>